<dbReference type="Proteomes" id="UP001153954">
    <property type="component" value="Unassembled WGS sequence"/>
</dbReference>
<dbReference type="AlphaFoldDB" id="A0AAU9UHQ0"/>
<keyword evidence="2" id="KW-1185">Reference proteome</keyword>
<dbReference type="EMBL" id="CAKOGL010000021">
    <property type="protein sequence ID" value="CAH2099136.1"/>
    <property type="molecule type" value="Genomic_DNA"/>
</dbReference>
<sequence length="121" mass="13881">MSSSCSRAHLREIHARDLRVIDRSRHISKRRYLSSDKVSSSRTLPFRSRFATGAHAKDTSTTDPQRYRTPVRVVPQLRIKRSVVISHSSSVPPGTCTTNHTHLTWRSDHQVLKQFTEGFVE</sequence>
<evidence type="ECO:0000313" key="1">
    <source>
        <dbReference type="EMBL" id="CAH2099136.1"/>
    </source>
</evidence>
<evidence type="ECO:0000313" key="2">
    <source>
        <dbReference type="Proteomes" id="UP001153954"/>
    </source>
</evidence>
<proteinExistence type="predicted"/>
<reference evidence="1" key="1">
    <citation type="submission" date="2022-03" db="EMBL/GenBank/DDBJ databases">
        <authorList>
            <person name="Tunstrom K."/>
        </authorList>
    </citation>
    <scope>NUCLEOTIDE SEQUENCE</scope>
</reference>
<comment type="caution">
    <text evidence="1">The sequence shown here is derived from an EMBL/GenBank/DDBJ whole genome shotgun (WGS) entry which is preliminary data.</text>
</comment>
<name>A0AAU9UHQ0_EUPED</name>
<accession>A0AAU9UHQ0</accession>
<organism evidence="1 2">
    <name type="scientific">Euphydryas editha</name>
    <name type="common">Edith's checkerspot</name>
    <dbReference type="NCBI Taxonomy" id="104508"/>
    <lineage>
        <taxon>Eukaryota</taxon>
        <taxon>Metazoa</taxon>
        <taxon>Ecdysozoa</taxon>
        <taxon>Arthropoda</taxon>
        <taxon>Hexapoda</taxon>
        <taxon>Insecta</taxon>
        <taxon>Pterygota</taxon>
        <taxon>Neoptera</taxon>
        <taxon>Endopterygota</taxon>
        <taxon>Lepidoptera</taxon>
        <taxon>Glossata</taxon>
        <taxon>Ditrysia</taxon>
        <taxon>Papilionoidea</taxon>
        <taxon>Nymphalidae</taxon>
        <taxon>Nymphalinae</taxon>
        <taxon>Euphydryas</taxon>
    </lineage>
</organism>
<protein>
    <submittedName>
        <fullName evidence="1">Uncharacterized protein</fullName>
    </submittedName>
</protein>
<gene>
    <name evidence="1" type="ORF">EEDITHA_LOCUS14170</name>
</gene>